<reference evidence="1 2" key="1">
    <citation type="submission" date="2019-06" db="EMBL/GenBank/DDBJ databases">
        <title>Genome Sequence of the Brown Rot Fungal Pathogen Monilinia fructicola.</title>
        <authorList>
            <person name="De Miccolis Angelini R.M."/>
            <person name="Landi L."/>
            <person name="Abate D."/>
            <person name="Pollastro S."/>
            <person name="Romanazzi G."/>
            <person name="Faretra F."/>
        </authorList>
    </citation>
    <scope>NUCLEOTIDE SEQUENCE [LARGE SCALE GENOMIC DNA]</scope>
    <source>
        <strain evidence="1 2">Mfrc123</strain>
    </source>
</reference>
<keyword evidence="2" id="KW-1185">Reference proteome</keyword>
<gene>
    <name evidence="1" type="ORF">EYC84_005531</name>
</gene>
<organism evidence="1 2">
    <name type="scientific">Monilinia fructicola</name>
    <name type="common">Brown rot fungus</name>
    <name type="synonym">Ciboria fructicola</name>
    <dbReference type="NCBI Taxonomy" id="38448"/>
    <lineage>
        <taxon>Eukaryota</taxon>
        <taxon>Fungi</taxon>
        <taxon>Dikarya</taxon>
        <taxon>Ascomycota</taxon>
        <taxon>Pezizomycotina</taxon>
        <taxon>Leotiomycetes</taxon>
        <taxon>Helotiales</taxon>
        <taxon>Sclerotiniaceae</taxon>
        <taxon>Monilinia</taxon>
    </lineage>
</organism>
<comment type="caution">
    <text evidence="1">The sequence shown here is derived from an EMBL/GenBank/DDBJ whole genome shotgun (WGS) entry which is preliminary data.</text>
</comment>
<evidence type="ECO:0000313" key="2">
    <source>
        <dbReference type="Proteomes" id="UP000322873"/>
    </source>
</evidence>
<accession>A0A5M9JZP8</accession>
<proteinExistence type="predicted"/>
<sequence>MSSGVDSTGSRRGSQCVNEYHNMRKRKERRAEQECIAGRVGREYFGFRHYSEALWLDFDGEGQFIARVITFIDRICEVIILS</sequence>
<name>A0A5M9JZP8_MONFR</name>
<evidence type="ECO:0000313" key="1">
    <source>
        <dbReference type="EMBL" id="KAA8573993.1"/>
    </source>
</evidence>
<dbReference type="Proteomes" id="UP000322873">
    <property type="component" value="Unassembled WGS sequence"/>
</dbReference>
<protein>
    <submittedName>
        <fullName evidence="1">Uncharacterized protein</fullName>
    </submittedName>
</protein>
<dbReference type="AlphaFoldDB" id="A0A5M9JZP8"/>
<dbReference type="EMBL" id="VICG01000003">
    <property type="protein sequence ID" value="KAA8573993.1"/>
    <property type="molecule type" value="Genomic_DNA"/>
</dbReference>